<evidence type="ECO:0000313" key="2">
    <source>
        <dbReference type="EMBL" id="RUR76745.1"/>
    </source>
</evidence>
<keyword evidence="3" id="KW-1185">Reference proteome</keyword>
<dbReference type="NCBIfam" id="NF038350">
    <property type="entry name" value="taxis_HmpF"/>
    <property type="match status" value="1"/>
</dbReference>
<protein>
    <recommendedName>
        <fullName evidence="4">Chromosome partition protein Smc</fullName>
    </recommendedName>
</protein>
<name>A0A3S0ZIF5_CHLFR</name>
<organism evidence="2 3">
    <name type="scientific">Chlorogloeopsis fritschii PCC 6912</name>
    <dbReference type="NCBI Taxonomy" id="211165"/>
    <lineage>
        <taxon>Bacteria</taxon>
        <taxon>Bacillati</taxon>
        <taxon>Cyanobacteriota</taxon>
        <taxon>Cyanophyceae</taxon>
        <taxon>Nostocales</taxon>
        <taxon>Chlorogloeopsidaceae</taxon>
        <taxon>Chlorogloeopsis</taxon>
    </lineage>
</organism>
<keyword evidence="1" id="KW-0175">Coiled coil</keyword>
<gene>
    <name evidence="2" type="ORF">PCC6912_41490</name>
</gene>
<reference evidence="2 3" key="1">
    <citation type="journal article" date="2019" name="Genome Biol. Evol.">
        <title>Day and night: Metabolic profiles and evolutionary relationships of six axenic non-marine cyanobacteria.</title>
        <authorList>
            <person name="Will S.E."/>
            <person name="Henke P."/>
            <person name="Boedeker C."/>
            <person name="Huang S."/>
            <person name="Brinkmann H."/>
            <person name="Rohde M."/>
            <person name="Jarek M."/>
            <person name="Friedl T."/>
            <person name="Seufert S."/>
            <person name="Schumacher M."/>
            <person name="Overmann J."/>
            <person name="Neumann-Schaal M."/>
            <person name="Petersen J."/>
        </authorList>
    </citation>
    <scope>NUCLEOTIDE SEQUENCE [LARGE SCALE GENOMIC DNA]</scope>
    <source>
        <strain evidence="2 3">PCC 6912</strain>
    </source>
</reference>
<feature type="coiled-coil region" evidence="1">
    <location>
        <begin position="453"/>
        <end position="494"/>
    </location>
</feature>
<evidence type="ECO:0000256" key="1">
    <source>
        <dbReference type="SAM" id="Coils"/>
    </source>
</evidence>
<dbReference type="InterPro" id="IPR047813">
    <property type="entry name" value="HmpF"/>
</dbReference>
<sequence length="580" mass="67492">MLYLAEVQKQKGSLLTGAGKTEIKLLACQRTDQSWSTVSEDVIAAEEASKLNDGALILVEMTPQRQVQRIQEAGRPLVNILQNFSRQQEKIKVKEEEIDQWKESLTFQAQELNRRELEIETRLEQLENMEDEFQRLETEKQAVETSCAEMEKLREEVERNRQELEGAWEHLRGEQRRLEESQAHLQQGKTLDEEQSRLLNELLDRLSSSVAPTQPMQEHLQLAFEMLETQQSLLNSHWEKLEQQKTTVGEQQAEVDRLSQIFSEHQNDWQQAQNSLEQQTVQLEVNTVTLTSKQEYACKLKDQLQYQEDLYQQIQFLAAMSGDVVSTPEVDMAALEKMPLEELQKIVQDLQGKLNVDSSFVKEQEQELEEKQKTIEELQKKINQASEIERSTLEPELADEKDHYQMLNETLVGQRRHLLECQGLLKQHKVVLLRREQPSANFQEEKLDFSPVLVHIEKQRQRQSEALQNLEREIEQMQASIEQMQGVIEEQTQQQQTRWQELQTMEQDLLSLRTATAECSGRVNLYQEALQPIQDSLDGLRQKLQGISEIQQTGDEQIQVINQMRQVFVDLISQPQLAAT</sequence>
<dbReference type="AlphaFoldDB" id="A0A3S0ZIF5"/>
<feature type="coiled-coil region" evidence="1">
    <location>
        <begin position="77"/>
        <end position="174"/>
    </location>
</feature>
<dbReference type="RefSeq" id="WP_016876359.1">
    <property type="nucleotide sequence ID" value="NZ_AJLN01000074.1"/>
</dbReference>
<proteinExistence type="predicted"/>
<evidence type="ECO:0008006" key="4">
    <source>
        <dbReference type="Google" id="ProtNLM"/>
    </source>
</evidence>
<comment type="caution">
    <text evidence="2">The sequence shown here is derived from an EMBL/GenBank/DDBJ whole genome shotgun (WGS) entry which is preliminary data.</text>
</comment>
<evidence type="ECO:0000313" key="3">
    <source>
        <dbReference type="Proteomes" id="UP000268857"/>
    </source>
</evidence>
<dbReference type="STRING" id="211165.GCA_000317285_02627"/>
<dbReference type="OrthoDB" id="559923at2"/>
<feature type="coiled-coil region" evidence="1">
    <location>
        <begin position="361"/>
        <end position="391"/>
    </location>
</feature>
<accession>A0A3S0ZIF5</accession>
<dbReference type="Proteomes" id="UP000268857">
    <property type="component" value="Unassembled WGS sequence"/>
</dbReference>
<dbReference type="EMBL" id="RSCJ01000019">
    <property type="protein sequence ID" value="RUR76745.1"/>
    <property type="molecule type" value="Genomic_DNA"/>
</dbReference>